<organism evidence="2 3">
    <name type="scientific">Dactylonectria estremocensis</name>
    <dbReference type="NCBI Taxonomy" id="1079267"/>
    <lineage>
        <taxon>Eukaryota</taxon>
        <taxon>Fungi</taxon>
        <taxon>Dikarya</taxon>
        <taxon>Ascomycota</taxon>
        <taxon>Pezizomycotina</taxon>
        <taxon>Sordariomycetes</taxon>
        <taxon>Hypocreomycetidae</taxon>
        <taxon>Hypocreales</taxon>
        <taxon>Nectriaceae</taxon>
        <taxon>Dactylonectria</taxon>
    </lineage>
</organism>
<dbReference type="InterPro" id="IPR029058">
    <property type="entry name" value="AB_hydrolase_fold"/>
</dbReference>
<feature type="domain" description="AB hydrolase-1" evidence="1">
    <location>
        <begin position="28"/>
        <end position="272"/>
    </location>
</feature>
<dbReference type="AlphaFoldDB" id="A0A9P9EN71"/>
<protein>
    <submittedName>
        <fullName evidence="2">Alpha/Beta hydrolase protein</fullName>
    </submittedName>
</protein>
<dbReference type="PANTHER" id="PTHR43433">
    <property type="entry name" value="HYDROLASE, ALPHA/BETA FOLD FAMILY PROTEIN"/>
    <property type="match status" value="1"/>
</dbReference>
<keyword evidence="2" id="KW-0378">Hydrolase</keyword>
<dbReference type="SUPFAM" id="SSF53474">
    <property type="entry name" value="alpha/beta-Hydrolases"/>
    <property type="match status" value="1"/>
</dbReference>
<gene>
    <name evidence="2" type="ORF">B0J13DRAFT_556117</name>
</gene>
<dbReference type="Gene3D" id="3.40.50.1820">
    <property type="entry name" value="alpha/beta hydrolase"/>
    <property type="match status" value="1"/>
</dbReference>
<comment type="caution">
    <text evidence="2">The sequence shown here is derived from an EMBL/GenBank/DDBJ whole genome shotgun (WGS) entry which is preliminary data.</text>
</comment>
<evidence type="ECO:0000259" key="1">
    <source>
        <dbReference type="Pfam" id="PF00561"/>
    </source>
</evidence>
<dbReference type="Pfam" id="PF00561">
    <property type="entry name" value="Abhydrolase_1"/>
    <property type="match status" value="1"/>
</dbReference>
<sequence length="293" mass="32730">MDASLELFVTLPTRVRICYQTFGDPSDPAVVLIMGATCSMLDWREDLLPFFSPDGDRHFLVRFDHRDTGLSTEFPVPGGYTLEHMAGDIEGLVDHLGLGPKGFHVVGTSMGGPLAYMLATRRPQQVKTVTLMFTSPGVSEDFPAGRGVDMGTLPMVPGAGDQKENYIEYSTNLYKLLATEPPSEEERKENEDLIKRIVDRDLKGGTLYSKGLNHRAALWGNWPGEETVRQVKCPATVIQGGKDQFFGPEHGEALARWIEGAEYVLWDDVGHEMPKRIWGRMGEVFLRTWKRGE</sequence>
<name>A0A9P9EN71_9HYPO</name>
<proteinExistence type="predicted"/>
<dbReference type="EMBL" id="JAGMUU010000011">
    <property type="protein sequence ID" value="KAH7142863.1"/>
    <property type="molecule type" value="Genomic_DNA"/>
</dbReference>
<dbReference type="OrthoDB" id="190201at2759"/>
<evidence type="ECO:0000313" key="3">
    <source>
        <dbReference type="Proteomes" id="UP000717696"/>
    </source>
</evidence>
<dbReference type="Proteomes" id="UP000717696">
    <property type="component" value="Unassembled WGS sequence"/>
</dbReference>
<accession>A0A9P9EN71</accession>
<dbReference type="PANTHER" id="PTHR43433:SF5">
    <property type="entry name" value="AB HYDROLASE-1 DOMAIN-CONTAINING PROTEIN"/>
    <property type="match status" value="1"/>
</dbReference>
<reference evidence="2" key="1">
    <citation type="journal article" date="2021" name="Nat. Commun.">
        <title>Genetic determinants of endophytism in the Arabidopsis root mycobiome.</title>
        <authorList>
            <person name="Mesny F."/>
            <person name="Miyauchi S."/>
            <person name="Thiergart T."/>
            <person name="Pickel B."/>
            <person name="Atanasova L."/>
            <person name="Karlsson M."/>
            <person name="Huettel B."/>
            <person name="Barry K.W."/>
            <person name="Haridas S."/>
            <person name="Chen C."/>
            <person name="Bauer D."/>
            <person name="Andreopoulos W."/>
            <person name="Pangilinan J."/>
            <person name="LaButti K."/>
            <person name="Riley R."/>
            <person name="Lipzen A."/>
            <person name="Clum A."/>
            <person name="Drula E."/>
            <person name="Henrissat B."/>
            <person name="Kohler A."/>
            <person name="Grigoriev I.V."/>
            <person name="Martin F.M."/>
            <person name="Hacquard S."/>
        </authorList>
    </citation>
    <scope>NUCLEOTIDE SEQUENCE</scope>
    <source>
        <strain evidence="2">MPI-CAGE-AT-0021</strain>
    </source>
</reference>
<evidence type="ECO:0000313" key="2">
    <source>
        <dbReference type="EMBL" id="KAH7142863.1"/>
    </source>
</evidence>
<dbReference type="GO" id="GO:0016787">
    <property type="term" value="F:hydrolase activity"/>
    <property type="evidence" value="ECO:0007669"/>
    <property type="project" value="UniProtKB-KW"/>
</dbReference>
<keyword evidence="3" id="KW-1185">Reference proteome</keyword>
<dbReference type="InterPro" id="IPR050471">
    <property type="entry name" value="AB_hydrolase"/>
</dbReference>
<dbReference type="InterPro" id="IPR000073">
    <property type="entry name" value="AB_hydrolase_1"/>
</dbReference>